<evidence type="ECO:0000256" key="5">
    <source>
        <dbReference type="ARBA" id="ARBA00022946"/>
    </source>
</evidence>
<comment type="catalytic activity">
    <reaction evidence="8">
        <text>a quinone + NADH + H(+) = a quinol + NAD(+)</text>
        <dbReference type="Rhea" id="RHEA:46160"/>
        <dbReference type="ChEBI" id="CHEBI:15378"/>
        <dbReference type="ChEBI" id="CHEBI:24646"/>
        <dbReference type="ChEBI" id="CHEBI:57540"/>
        <dbReference type="ChEBI" id="CHEBI:57945"/>
        <dbReference type="ChEBI" id="CHEBI:132124"/>
        <dbReference type="EC" id="1.6.5.9"/>
    </reaction>
</comment>
<keyword evidence="9" id="KW-1133">Transmembrane helix</keyword>
<feature type="domain" description="External alternative NADH-ubiquinone oxidoreductase-like C-terminal" evidence="11">
    <location>
        <begin position="354"/>
        <end position="410"/>
    </location>
</feature>
<dbReference type="InterPro" id="IPR023753">
    <property type="entry name" value="FAD/NAD-binding_dom"/>
</dbReference>
<evidence type="ECO:0000256" key="3">
    <source>
        <dbReference type="ARBA" id="ARBA00022630"/>
    </source>
</evidence>
<dbReference type="PRINTS" id="PR00411">
    <property type="entry name" value="PNDRDTASEI"/>
</dbReference>
<gene>
    <name evidence="12" type="ORF">JIV24_14755</name>
</gene>
<name>A0ABS1HLR7_9BACT</name>
<keyword evidence="5" id="KW-0809">Transit peptide</keyword>
<dbReference type="InterPro" id="IPR036188">
    <property type="entry name" value="FAD/NAD-bd_sf"/>
</dbReference>
<feature type="transmembrane region" description="Helical" evidence="9">
    <location>
        <begin position="374"/>
        <end position="394"/>
    </location>
</feature>
<evidence type="ECO:0000259" key="10">
    <source>
        <dbReference type="Pfam" id="PF07992"/>
    </source>
</evidence>
<keyword evidence="7" id="KW-0520">NAD</keyword>
<dbReference type="EC" id="1.6.5.9" evidence="2"/>
<dbReference type="PRINTS" id="PR00368">
    <property type="entry name" value="FADPNR"/>
</dbReference>
<sequence>MENNFNLPRNNKKRIVIIGAGFGGLKLAQKLSGSPYQVVVIDKQNFHQFQPLFYQVASSGIEPSSISFPVRKIFQSHSNLHFRTTELVSINADKKSITTLAGEMNYDYLVLANGVNTNYFGSDNMEKHSLPMKTTAEAINLRNRILSSFEKANLTEDADEHAKLMSVVIVGGGPTGVELAGSIAEMRRFVLPKDYPELDFSKMKILLFEAAPRVLNGMSDRAGKKALEFLEKLGVEVCLNTRIDDYDGNKISLSDGATLYARNLIWTAGVSGHQTAGIDSANYTRGNRLLVDNYNRLRPYDSIFAIGDACLIEGNDKYPNGHPQVAQVAIQQALNLARNFVTKKPWRVFKYTDKGSLATIGRNMAVADLPGFKFSGVFAWFLWLFVHLMAIVGVKNRFFIFVNWAQSYFSRDQSLRILISPYKRIKK</sequence>
<dbReference type="Pfam" id="PF07992">
    <property type="entry name" value="Pyr_redox_2"/>
    <property type="match status" value="1"/>
</dbReference>
<evidence type="ECO:0000259" key="11">
    <source>
        <dbReference type="Pfam" id="PF22366"/>
    </source>
</evidence>
<keyword evidence="3" id="KW-0285">Flavoprotein</keyword>
<feature type="domain" description="FAD/NAD(P)-binding" evidence="10">
    <location>
        <begin position="14"/>
        <end position="333"/>
    </location>
</feature>
<dbReference type="PANTHER" id="PTHR43706:SF47">
    <property type="entry name" value="EXTERNAL NADH-UBIQUINONE OXIDOREDUCTASE 1, MITOCHONDRIAL-RELATED"/>
    <property type="match status" value="1"/>
</dbReference>
<keyword evidence="4" id="KW-0274">FAD</keyword>
<dbReference type="SUPFAM" id="SSF51905">
    <property type="entry name" value="FAD/NAD(P)-binding domain"/>
    <property type="match status" value="1"/>
</dbReference>
<evidence type="ECO:0000256" key="6">
    <source>
        <dbReference type="ARBA" id="ARBA00023002"/>
    </source>
</evidence>
<evidence type="ECO:0000256" key="7">
    <source>
        <dbReference type="ARBA" id="ARBA00023027"/>
    </source>
</evidence>
<keyword evidence="9" id="KW-0812">Transmembrane</keyword>
<organism evidence="12 13">
    <name type="scientific">Carboxylicivirga marina</name>
    <dbReference type="NCBI Taxonomy" id="2800988"/>
    <lineage>
        <taxon>Bacteria</taxon>
        <taxon>Pseudomonadati</taxon>
        <taxon>Bacteroidota</taxon>
        <taxon>Bacteroidia</taxon>
        <taxon>Marinilabiliales</taxon>
        <taxon>Marinilabiliaceae</taxon>
        <taxon>Carboxylicivirga</taxon>
    </lineage>
</organism>
<dbReference type="Proteomes" id="UP000605676">
    <property type="component" value="Unassembled WGS sequence"/>
</dbReference>
<dbReference type="EMBL" id="JAENRR010000037">
    <property type="protein sequence ID" value="MBK3518603.1"/>
    <property type="molecule type" value="Genomic_DNA"/>
</dbReference>
<keyword evidence="6" id="KW-0560">Oxidoreductase</keyword>
<evidence type="ECO:0000256" key="4">
    <source>
        <dbReference type="ARBA" id="ARBA00022827"/>
    </source>
</evidence>
<reference evidence="12 13" key="1">
    <citation type="submission" date="2021-01" db="EMBL/GenBank/DDBJ databases">
        <title>Carboxyliciviraga sp.nov., isolated from coastal sediments.</title>
        <authorList>
            <person name="Lu D."/>
            <person name="Zhang T."/>
        </authorList>
    </citation>
    <scope>NUCLEOTIDE SEQUENCE [LARGE SCALE GENOMIC DNA]</scope>
    <source>
        <strain evidence="12 13">N1Y132</strain>
    </source>
</reference>
<evidence type="ECO:0000256" key="1">
    <source>
        <dbReference type="ARBA" id="ARBA00005272"/>
    </source>
</evidence>
<evidence type="ECO:0000256" key="8">
    <source>
        <dbReference type="ARBA" id="ARBA00047599"/>
    </source>
</evidence>
<dbReference type="Gene3D" id="3.50.50.100">
    <property type="match status" value="1"/>
</dbReference>
<dbReference type="RefSeq" id="WP_200465830.1">
    <property type="nucleotide sequence ID" value="NZ_JAENRR010000037.1"/>
</dbReference>
<keyword evidence="13" id="KW-1185">Reference proteome</keyword>
<accession>A0ABS1HLR7</accession>
<dbReference type="InterPro" id="IPR054585">
    <property type="entry name" value="NDH2-like_C"/>
</dbReference>
<evidence type="ECO:0000313" key="13">
    <source>
        <dbReference type="Proteomes" id="UP000605676"/>
    </source>
</evidence>
<comment type="caution">
    <text evidence="12">The sequence shown here is derived from an EMBL/GenBank/DDBJ whole genome shotgun (WGS) entry which is preliminary data.</text>
</comment>
<proteinExistence type="inferred from homology"/>
<keyword evidence="9" id="KW-0472">Membrane</keyword>
<dbReference type="InterPro" id="IPR045024">
    <property type="entry name" value="NDH-2"/>
</dbReference>
<dbReference type="PANTHER" id="PTHR43706">
    <property type="entry name" value="NADH DEHYDROGENASE"/>
    <property type="match status" value="1"/>
</dbReference>
<dbReference type="Pfam" id="PF22366">
    <property type="entry name" value="NDH2_C"/>
    <property type="match status" value="1"/>
</dbReference>
<evidence type="ECO:0000256" key="9">
    <source>
        <dbReference type="SAM" id="Phobius"/>
    </source>
</evidence>
<evidence type="ECO:0000256" key="2">
    <source>
        <dbReference type="ARBA" id="ARBA00012637"/>
    </source>
</evidence>
<protein>
    <recommendedName>
        <fullName evidence="2">NADH:ubiquinone reductase (non-electrogenic)</fullName>
        <ecNumber evidence="2">1.6.5.9</ecNumber>
    </recommendedName>
</protein>
<evidence type="ECO:0000313" key="12">
    <source>
        <dbReference type="EMBL" id="MBK3518603.1"/>
    </source>
</evidence>
<comment type="similarity">
    <text evidence="1">Belongs to the NADH dehydrogenase family.</text>
</comment>